<feature type="transmembrane region" description="Helical" evidence="1">
    <location>
        <begin position="72"/>
        <end position="96"/>
    </location>
</feature>
<name>A0A183F3U8_HELPZ</name>
<sequence>MHVFYFNLPWIIDGEDYNCSSRPPSEWTSRGSVNIVQGVYFMTAGAFFVVLYSLCLLGMFRGHLLNYPCYRLMFFNGIVAIADLCVNSLIASYFHLEVSYYTVLLVPIHNITVLVLITLLYSVLCAYVFQFGKMASGGIDKVQVQLFVQALLICTTTAMTASLYVYLALFDVPPVIFIATNVVWQLNHGLHGIVYIIFNQHIRREVIGMRGLAMKYVLNSIATIRCGRTEGSRNAWT</sequence>
<feature type="transmembrane region" description="Helical" evidence="1">
    <location>
        <begin position="108"/>
        <end position="129"/>
    </location>
</feature>
<dbReference type="Proteomes" id="UP000050761">
    <property type="component" value="Unassembled WGS sequence"/>
</dbReference>
<dbReference type="PANTHER" id="PTHR23021">
    <property type="entry name" value="SERPENTINE RECEPTOR, CLASS T"/>
    <property type="match status" value="1"/>
</dbReference>
<dbReference type="WBParaSite" id="HPBE_0000084001-mRNA-1">
    <property type="protein sequence ID" value="HPBE_0000084001-mRNA-1"/>
    <property type="gene ID" value="HPBE_0000084001"/>
</dbReference>
<dbReference type="OrthoDB" id="5873245at2759"/>
<dbReference type="AlphaFoldDB" id="A0A183F3U8"/>
<reference evidence="4" key="2">
    <citation type="submission" date="2019-09" db="UniProtKB">
        <authorList>
            <consortium name="WormBaseParasite"/>
        </authorList>
    </citation>
    <scope>IDENTIFICATION</scope>
</reference>
<organism evidence="3 4">
    <name type="scientific">Heligmosomoides polygyrus</name>
    <name type="common">Parasitic roundworm</name>
    <dbReference type="NCBI Taxonomy" id="6339"/>
    <lineage>
        <taxon>Eukaryota</taxon>
        <taxon>Metazoa</taxon>
        <taxon>Ecdysozoa</taxon>
        <taxon>Nematoda</taxon>
        <taxon>Chromadorea</taxon>
        <taxon>Rhabditida</taxon>
        <taxon>Rhabditina</taxon>
        <taxon>Rhabditomorpha</taxon>
        <taxon>Strongyloidea</taxon>
        <taxon>Heligmosomidae</taxon>
        <taxon>Heligmosomoides</taxon>
    </lineage>
</organism>
<gene>
    <name evidence="2" type="ORF">HPBE_LOCUS841</name>
</gene>
<feature type="transmembrane region" description="Helical" evidence="1">
    <location>
        <begin position="175"/>
        <end position="198"/>
    </location>
</feature>
<dbReference type="SUPFAM" id="SSF81321">
    <property type="entry name" value="Family A G protein-coupled receptor-like"/>
    <property type="match status" value="1"/>
</dbReference>
<protein>
    <submittedName>
        <fullName evidence="4">G protein-coupled receptor</fullName>
    </submittedName>
</protein>
<dbReference type="Pfam" id="PF10321">
    <property type="entry name" value="7TM_GPCR_Srt"/>
    <property type="match status" value="2"/>
</dbReference>
<feature type="transmembrane region" description="Helical" evidence="1">
    <location>
        <begin position="150"/>
        <end position="169"/>
    </location>
</feature>
<keyword evidence="1" id="KW-0472">Membrane</keyword>
<evidence type="ECO:0000256" key="1">
    <source>
        <dbReference type="SAM" id="Phobius"/>
    </source>
</evidence>
<evidence type="ECO:0000313" key="2">
    <source>
        <dbReference type="EMBL" id="VDO19223.1"/>
    </source>
</evidence>
<keyword evidence="1" id="KW-0812">Transmembrane</keyword>
<accession>A0A183F3U8</accession>
<evidence type="ECO:0000313" key="3">
    <source>
        <dbReference type="Proteomes" id="UP000050761"/>
    </source>
</evidence>
<feature type="transmembrane region" description="Helical" evidence="1">
    <location>
        <begin position="39"/>
        <end position="60"/>
    </location>
</feature>
<reference evidence="2 3" key="1">
    <citation type="submission" date="2018-11" db="EMBL/GenBank/DDBJ databases">
        <authorList>
            <consortium name="Pathogen Informatics"/>
        </authorList>
    </citation>
    <scope>NUCLEOTIDE SEQUENCE [LARGE SCALE GENOMIC DNA]</scope>
</reference>
<accession>A0A3P7UEL5</accession>
<dbReference type="EMBL" id="UZAH01000739">
    <property type="protein sequence ID" value="VDO19223.1"/>
    <property type="molecule type" value="Genomic_DNA"/>
</dbReference>
<keyword evidence="3" id="KW-1185">Reference proteome</keyword>
<dbReference type="PANTHER" id="PTHR23021:SF28">
    <property type="entry name" value="SERPENTINE RECEPTOR, CLASS T-RELATED"/>
    <property type="match status" value="1"/>
</dbReference>
<keyword evidence="1" id="KW-1133">Transmembrane helix</keyword>
<evidence type="ECO:0000313" key="4">
    <source>
        <dbReference type="WBParaSite" id="HPBE_0000084001-mRNA-1"/>
    </source>
</evidence>
<dbReference type="InterPro" id="IPR019425">
    <property type="entry name" value="7TM_GPCR_serpentine_rcpt_Srt"/>
</dbReference>
<proteinExistence type="predicted"/>